<dbReference type="PROSITE" id="PS50835">
    <property type="entry name" value="IG_LIKE"/>
    <property type="match status" value="1"/>
</dbReference>
<dbReference type="InterPro" id="IPR007110">
    <property type="entry name" value="Ig-like_dom"/>
</dbReference>
<sequence>MFCFSCMTLSDPESKGVVWRKAGEAITIQCSTSDVAVEYLHLYKGLSEELQVVFKDRQSESPNIAFRDRLQTNAAFPDVDIFIRNLTSTDTGPYWCMYKKFDGVLGKLIKTKGRGSVLLVVAGEPQQFIYFATNVKLQQFLYTSHNFEICQRSSEKNGERDVWHHQSQLLISHADFSILSALSYPNFIFIILLLQKSDPKPSEQLTLR</sequence>
<dbReference type="InterPro" id="IPR003599">
    <property type="entry name" value="Ig_sub"/>
</dbReference>
<dbReference type="AlphaFoldDB" id="A0A6A4SNH1"/>
<dbReference type="GO" id="GO:0016020">
    <property type="term" value="C:membrane"/>
    <property type="evidence" value="ECO:0007669"/>
    <property type="project" value="InterPro"/>
</dbReference>
<evidence type="ECO:0000313" key="3">
    <source>
        <dbReference type="Proteomes" id="UP000438429"/>
    </source>
</evidence>
<gene>
    <name evidence="2" type="ORF">F2P81_014911</name>
</gene>
<dbReference type="Gene3D" id="2.60.40.10">
    <property type="entry name" value="Immunoglobulins"/>
    <property type="match status" value="1"/>
</dbReference>
<dbReference type="PANTHER" id="PTHR15343:SF0">
    <property type="entry name" value="T-CELL ANTIGEN CD7"/>
    <property type="match status" value="1"/>
</dbReference>
<dbReference type="SMART" id="SM00409">
    <property type="entry name" value="IG"/>
    <property type="match status" value="1"/>
</dbReference>
<dbReference type="InterPro" id="IPR036179">
    <property type="entry name" value="Ig-like_dom_sf"/>
</dbReference>
<dbReference type="InterPro" id="IPR039090">
    <property type="entry name" value="CD7"/>
</dbReference>
<evidence type="ECO:0000259" key="1">
    <source>
        <dbReference type="PROSITE" id="PS50835"/>
    </source>
</evidence>
<name>A0A6A4SNH1_SCOMX</name>
<organism evidence="2 3">
    <name type="scientific">Scophthalmus maximus</name>
    <name type="common">Turbot</name>
    <name type="synonym">Psetta maxima</name>
    <dbReference type="NCBI Taxonomy" id="52904"/>
    <lineage>
        <taxon>Eukaryota</taxon>
        <taxon>Metazoa</taxon>
        <taxon>Chordata</taxon>
        <taxon>Craniata</taxon>
        <taxon>Vertebrata</taxon>
        <taxon>Euteleostomi</taxon>
        <taxon>Actinopterygii</taxon>
        <taxon>Neopterygii</taxon>
        <taxon>Teleostei</taxon>
        <taxon>Neoteleostei</taxon>
        <taxon>Acanthomorphata</taxon>
        <taxon>Carangaria</taxon>
        <taxon>Pleuronectiformes</taxon>
        <taxon>Pleuronectoidei</taxon>
        <taxon>Scophthalmidae</taxon>
        <taxon>Scophthalmus</taxon>
    </lineage>
</organism>
<dbReference type="PANTHER" id="PTHR15343">
    <property type="entry name" value="CD7"/>
    <property type="match status" value="1"/>
</dbReference>
<dbReference type="InterPro" id="IPR013106">
    <property type="entry name" value="Ig_V-set"/>
</dbReference>
<protein>
    <recommendedName>
        <fullName evidence="1">Ig-like domain-containing protein</fullName>
    </recommendedName>
</protein>
<feature type="domain" description="Ig-like" evidence="1">
    <location>
        <begin position="1"/>
        <end position="96"/>
    </location>
</feature>
<dbReference type="GO" id="GO:0038023">
    <property type="term" value="F:signaling receptor activity"/>
    <property type="evidence" value="ECO:0007669"/>
    <property type="project" value="InterPro"/>
</dbReference>
<dbReference type="SUPFAM" id="SSF48726">
    <property type="entry name" value="Immunoglobulin"/>
    <property type="match status" value="1"/>
</dbReference>
<accession>A0A6A4SNH1</accession>
<comment type="caution">
    <text evidence="2">The sequence shown here is derived from an EMBL/GenBank/DDBJ whole genome shotgun (WGS) entry which is preliminary data.</text>
</comment>
<evidence type="ECO:0000313" key="2">
    <source>
        <dbReference type="EMBL" id="KAF0032621.1"/>
    </source>
</evidence>
<dbReference type="EMBL" id="VEVO01000013">
    <property type="protein sequence ID" value="KAF0032621.1"/>
    <property type="molecule type" value="Genomic_DNA"/>
</dbReference>
<reference evidence="2 3" key="1">
    <citation type="submission" date="2019-06" db="EMBL/GenBank/DDBJ databases">
        <title>Draft genomes of female and male turbot (Scophthalmus maximus).</title>
        <authorList>
            <person name="Xu H."/>
            <person name="Xu X.-W."/>
            <person name="Shao C."/>
            <person name="Chen S."/>
        </authorList>
    </citation>
    <scope>NUCLEOTIDE SEQUENCE [LARGE SCALE GENOMIC DNA]</scope>
    <source>
        <strain evidence="2">Ysfricsl-2016a</strain>
        <tissue evidence="2">Blood</tissue>
    </source>
</reference>
<dbReference type="InterPro" id="IPR013783">
    <property type="entry name" value="Ig-like_fold"/>
</dbReference>
<dbReference type="Pfam" id="PF07686">
    <property type="entry name" value="V-set"/>
    <property type="match status" value="1"/>
</dbReference>
<proteinExistence type="predicted"/>
<dbReference type="Proteomes" id="UP000438429">
    <property type="component" value="Unassembled WGS sequence"/>
</dbReference>
<dbReference type="GO" id="GO:0002250">
    <property type="term" value="P:adaptive immune response"/>
    <property type="evidence" value="ECO:0007669"/>
    <property type="project" value="InterPro"/>
</dbReference>